<feature type="region of interest" description="Disordered" evidence="32">
    <location>
        <begin position="85"/>
        <end position="109"/>
    </location>
</feature>
<comment type="catalytic activity">
    <reaction evidence="29">
        <text>L-seryl-[protein] + NAD(+) = O-(ADP-D-ribosyl)-L-seryl-[protein] + nicotinamide + H(+)</text>
        <dbReference type="Rhea" id="RHEA:58232"/>
        <dbReference type="Rhea" id="RHEA-COMP:9863"/>
        <dbReference type="Rhea" id="RHEA-COMP:15091"/>
        <dbReference type="ChEBI" id="CHEBI:15378"/>
        <dbReference type="ChEBI" id="CHEBI:17154"/>
        <dbReference type="ChEBI" id="CHEBI:29999"/>
        <dbReference type="ChEBI" id="CHEBI:57540"/>
        <dbReference type="ChEBI" id="CHEBI:142556"/>
    </reaction>
    <physiologicalReaction direction="left-to-right" evidence="29">
        <dbReference type="Rhea" id="RHEA:58233"/>
    </physiologicalReaction>
</comment>
<dbReference type="GO" id="GO:1990404">
    <property type="term" value="F:NAD+-protein mono-ADP-ribosyltransferase activity"/>
    <property type="evidence" value="ECO:0007669"/>
    <property type="project" value="TreeGrafter"/>
</dbReference>
<evidence type="ECO:0000256" key="25">
    <source>
        <dbReference type="ARBA" id="ARBA00024347"/>
    </source>
</evidence>
<evidence type="ECO:0000313" key="38">
    <source>
        <dbReference type="EMBL" id="KAK3886757.1"/>
    </source>
</evidence>
<evidence type="ECO:0000256" key="12">
    <source>
        <dbReference type="ARBA" id="ARBA00022723"/>
    </source>
</evidence>
<keyword evidence="5" id="KW-0963">Cytoplasm</keyword>
<evidence type="ECO:0000256" key="26">
    <source>
        <dbReference type="ARBA" id="ARBA00033987"/>
    </source>
</evidence>
<keyword evidence="6" id="KW-1017">Isopeptide bond</keyword>
<dbReference type="Gene3D" id="1.10.20.130">
    <property type="match status" value="1"/>
</dbReference>
<dbReference type="SUPFAM" id="SSF57716">
    <property type="entry name" value="Glucocorticoid receptor-like (DNA-binding domain)"/>
    <property type="match status" value="2"/>
</dbReference>
<dbReference type="Pfam" id="PF00644">
    <property type="entry name" value="PARP"/>
    <property type="match status" value="1"/>
</dbReference>
<keyword evidence="18" id="KW-0805">Transcription regulation</keyword>
<dbReference type="Pfam" id="PF21728">
    <property type="entry name" value="PADR1_N"/>
    <property type="match status" value="1"/>
</dbReference>
<keyword evidence="13" id="KW-0677">Repeat</keyword>
<dbReference type="GO" id="GO:0003950">
    <property type="term" value="F:NAD+ poly-ADP-ribosyltransferase activity"/>
    <property type="evidence" value="ECO:0007669"/>
    <property type="project" value="UniProtKB-UniRule"/>
</dbReference>
<evidence type="ECO:0000256" key="31">
    <source>
        <dbReference type="RuleBase" id="RU362114"/>
    </source>
</evidence>
<evidence type="ECO:0000256" key="7">
    <source>
        <dbReference type="ARBA" id="ARBA00022533"/>
    </source>
</evidence>
<keyword evidence="7" id="KW-0021">Allosteric enzyme</keyword>
<gene>
    <name evidence="38" type="ORF">Pcinc_009110</name>
</gene>
<dbReference type="Pfam" id="PF00645">
    <property type="entry name" value="zf-PARP"/>
    <property type="match status" value="2"/>
</dbReference>
<evidence type="ECO:0000256" key="14">
    <source>
        <dbReference type="ARBA" id="ARBA00022765"/>
    </source>
</evidence>
<sequence>MEGEEHPYRVEYAKSSRASCRGCKQKIEKDCLRLAVMVQSPMFDGKIPNWYHQMCFFSKQRPKTVADIAHFDSLRWEDQEKIKAKVGTGGGGGAATPSTNGKSNSKKKKEASKDFTIEYAKSGRAKCRSCEEKIVKDDIRISKKDYESEKARMHGPMDAWHHMECFCKNRTELEFFLAADALPGFNTLSADDKKMLKAKLKKIEVKRKAEDEPDSAANKKIKLEDEKHLCKQNKIMFQHREALSNLKRKELSYILECNEQYIPSGDSRMLDIIVDIMTFGALEPCEVCHSTGLCYAYGKGYMCHGNLTEWTRCTNIVQEPKRRTFVIPEALMKHDYLANFKFKGVGKRLFADYGPTTAQVAQEKEMKSAFTSKPLEGMKFVLVGKKFTKDKTTMKDKIKELGGQIATKIEDTTTAVITTPDDVGGTDKKIAAAKSKNIHCVSEDFLDEVDKGGALLMITKKSIASWGADPEARVFVTKSTKSSSKSEGSRFVKNIPDKQKVKLKGGAAVDPDSGIDSIAHVYKRGDKFYNCVLGLVDVMRGTNSYYKLQLLESDSKRQWWVFRSWGRIGTVIGNNKLEEFEDLNDAMASFNEVYEEKTCNTFTAKQFNKKPGAWYIMDIDYGQDDDTALAPKVAGSKSKLAKPVQELVCLIFDVDTMKRSLVEFEIDVKKMPLGKLSKKQIESAYKVLSEALKLLKEAEVKPDPDAEEKKDASLDSNFALKTKLLDCSNRFYTLIPHDFGMKQPPLLDDLELIKNKIGMLDNLSEIEVAYNLLKSQDDEDKGADPIDKHYRKLKTNITVMEKDCDEFKMIKDYVKNTHASTHSHYTLDISQVYKVERQGEKKRYKPFKQLHNRKLLWHGSRLTNFAGILSQGLRIAPPEAPVTGYMFGKGVYFADMVSKSANYCATSSTNPTGLLLLCEVALGDMYEKTGAEYVEKLPKGKHSTKGVGRTCPDPSQSIKLEDGVEVPLGKGTSSNANRTSLLYNEFIVYDVAQINVKYLINLNFKYKY</sequence>
<dbReference type="InterPro" id="IPR012982">
    <property type="entry name" value="PARP1-like_PADR1_Zn_ribbon"/>
</dbReference>
<dbReference type="Gene3D" id="2.20.25.630">
    <property type="match status" value="1"/>
</dbReference>
<dbReference type="PROSITE" id="PS50172">
    <property type="entry name" value="BRCT"/>
    <property type="match status" value="1"/>
</dbReference>
<dbReference type="CDD" id="cd01437">
    <property type="entry name" value="parp_like"/>
    <property type="match status" value="1"/>
</dbReference>
<dbReference type="InterPro" id="IPR036930">
    <property type="entry name" value="WGR_dom_sf"/>
</dbReference>
<dbReference type="Gene3D" id="3.30.1740.10">
    <property type="entry name" value="Zinc finger, PARP-type"/>
    <property type="match status" value="2"/>
</dbReference>
<evidence type="ECO:0000256" key="1">
    <source>
        <dbReference type="ARBA" id="ARBA00004286"/>
    </source>
</evidence>
<feature type="domain" description="PARP-type" evidence="33">
    <location>
        <begin position="115"/>
        <end position="204"/>
    </location>
</feature>
<organism evidence="38 39">
    <name type="scientific">Petrolisthes cinctipes</name>
    <name type="common">Flat porcelain crab</name>
    <dbReference type="NCBI Taxonomy" id="88211"/>
    <lineage>
        <taxon>Eukaryota</taxon>
        <taxon>Metazoa</taxon>
        <taxon>Ecdysozoa</taxon>
        <taxon>Arthropoda</taxon>
        <taxon>Crustacea</taxon>
        <taxon>Multicrustacea</taxon>
        <taxon>Malacostraca</taxon>
        <taxon>Eumalacostraca</taxon>
        <taxon>Eucarida</taxon>
        <taxon>Decapoda</taxon>
        <taxon>Pleocyemata</taxon>
        <taxon>Anomura</taxon>
        <taxon>Galatheoidea</taxon>
        <taxon>Porcellanidae</taxon>
        <taxon>Petrolisthes</taxon>
    </lineage>
</organism>
<evidence type="ECO:0000256" key="15">
    <source>
        <dbReference type="ARBA" id="ARBA00022771"/>
    </source>
</evidence>
<dbReference type="InterPro" id="IPR012317">
    <property type="entry name" value="Poly(ADP-ribose)pol_cat_dom"/>
</dbReference>
<evidence type="ECO:0000259" key="36">
    <source>
        <dbReference type="PROSITE" id="PS51060"/>
    </source>
</evidence>
<evidence type="ECO:0000256" key="9">
    <source>
        <dbReference type="ARBA" id="ARBA00022676"/>
    </source>
</evidence>
<dbReference type="InterPro" id="IPR049296">
    <property type="entry name" value="PARP1-like_PADR1_N"/>
</dbReference>
<dbReference type="InterPro" id="IPR001510">
    <property type="entry name" value="Znf_PARP"/>
</dbReference>
<accession>A0AAE1G817</accession>
<keyword evidence="11" id="KW-0548">Nucleotidyltransferase</keyword>
<evidence type="ECO:0000256" key="19">
    <source>
        <dbReference type="ARBA" id="ARBA00023027"/>
    </source>
</evidence>
<keyword evidence="21" id="KW-0804">Transcription</keyword>
<feature type="domain" description="PARP alpha-helical" evidence="36">
    <location>
        <begin position="637"/>
        <end position="774"/>
    </location>
</feature>
<evidence type="ECO:0000259" key="37">
    <source>
        <dbReference type="PROSITE" id="PS51977"/>
    </source>
</evidence>
<dbReference type="Gene3D" id="3.90.228.10">
    <property type="match status" value="1"/>
</dbReference>
<keyword evidence="17" id="KW-0391">Immunity</keyword>
<comment type="catalytic activity">
    <reaction evidence="23">
        <text>L-glutamyl-[protein] + NAD(+) = 5-O-(ADP-D-ribosyl)-L-glutamyl-[protein] + nicotinamide</text>
        <dbReference type="Rhea" id="RHEA:58224"/>
        <dbReference type="Rhea" id="RHEA-COMP:10208"/>
        <dbReference type="Rhea" id="RHEA-COMP:15089"/>
        <dbReference type="ChEBI" id="CHEBI:17154"/>
        <dbReference type="ChEBI" id="CHEBI:29973"/>
        <dbReference type="ChEBI" id="CHEBI:57540"/>
        <dbReference type="ChEBI" id="CHEBI:142540"/>
    </reaction>
    <physiologicalReaction direction="left-to-right" evidence="23">
        <dbReference type="Rhea" id="RHEA:58225"/>
    </physiologicalReaction>
</comment>
<dbReference type="SMART" id="SM00773">
    <property type="entry name" value="WGR"/>
    <property type="match status" value="1"/>
</dbReference>
<evidence type="ECO:0000256" key="22">
    <source>
        <dbReference type="ARBA" id="ARBA00023242"/>
    </source>
</evidence>
<keyword evidence="20 30" id="KW-0238">DNA-binding</keyword>
<dbReference type="EMBL" id="JAWQEG010000672">
    <property type="protein sequence ID" value="KAK3886757.1"/>
    <property type="molecule type" value="Genomic_DNA"/>
</dbReference>
<evidence type="ECO:0000313" key="39">
    <source>
        <dbReference type="Proteomes" id="UP001286313"/>
    </source>
</evidence>
<evidence type="ECO:0000256" key="2">
    <source>
        <dbReference type="ARBA" id="ARBA00004514"/>
    </source>
</evidence>
<evidence type="ECO:0000256" key="18">
    <source>
        <dbReference type="ARBA" id="ARBA00023015"/>
    </source>
</evidence>
<dbReference type="PROSITE" id="PS51977">
    <property type="entry name" value="WGR"/>
    <property type="match status" value="1"/>
</dbReference>
<evidence type="ECO:0000256" key="21">
    <source>
        <dbReference type="ARBA" id="ARBA00023163"/>
    </source>
</evidence>
<dbReference type="InterPro" id="IPR008288">
    <property type="entry name" value="PARP"/>
</dbReference>
<dbReference type="InterPro" id="IPR004102">
    <property type="entry name" value="Poly(ADP-ribose)pol_reg_dom"/>
</dbReference>
<dbReference type="InterPro" id="IPR036420">
    <property type="entry name" value="BRCT_dom_sf"/>
</dbReference>
<keyword evidence="16 30" id="KW-0862">Zinc</keyword>
<evidence type="ECO:0000256" key="24">
    <source>
        <dbReference type="ARBA" id="ARBA00024164"/>
    </source>
</evidence>
<evidence type="ECO:0000256" key="28">
    <source>
        <dbReference type="ARBA" id="ARBA00048339"/>
    </source>
</evidence>
<dbReference type="EC" id="2.4.2.30" evidence="30"/>
<evidence type="ECO:0000256" key="6">
    <source>
        <dbReference type="ARBA" id="ARBA00022499"/>
    </source>
</evidence>
<dbReference type="InterPro" id="IPR036957">
    <property type="entry name" value="Znf_PARP_sf"/>
</dbReference>
<dbReference type="Proteomes" id="UP001286313">
    <property type="component" value="Unassembled WGS sequence"/>
</dbReference>
<evidence type="ECO:0000256" key="27">
    <source>
        <dbReference type="ARBA" id="ARBA00048241"/>
    </source>
</evidence>
<dbReference type="GO" id="GO:0008270">
    <property type="term" value="F:zinc ion binding"/>
    <property type="evidence" value="ECO:0007669"/>
    <property type="project" value="UniProtKB-KW"/>
</dbReference>
<dbReference type="GO" id="GO:0005730">
    <property type="term" value="C:nucleolus"/>
    <property type="evidence" value="ECO:0007669"/>
    <property type="project" value="UniProtKB-SubCell"/>
</dbReference>
<keyword evidence="15" id="KW-0863">Zinc-finger</keyword>
<keyword evidence="9 30" id="KW-0328">Glycosyltransferase</keyword>
<dbReference type="GO" id="GO:0003677">
    <property type="term" value="F:DNA binding"/>
    <property type="evidence" value="ECO:0007669"/>
    <property type="project" value="UniProtKB-UniRule"/>
</dbReference>
<keyword evidence="14" id="KW-0013">ADP-ribosylation</keyword>
<evidence type="ECO:0000256" key="32">
    <source>
        <dbReference type="SAM" id="MobiDB-lite"/>
    </source>
</evidence>
<dbReference type="AlphaFoldDB" id="A0AAE1G817"/>
<dbReference type="InterPro" id="IPR008893">
    <property type="entry name" value="WGR_domain"/>
</dbReference>
<evidence type="ECO:0000259" key="35">
    <source>
        <dbReference type="PROSITE" id="PS51059"/>
    </source>
</evidence>
<name>A0AAE1G817_PETCI</name>
<comment type="caution">
    <text evidence="38">The sequence shown here is derived from an EMBL/GenBank/DDBJ whole genome shotgun (WGS) entry which is preliminary data.</text>
</comment>
<dbReference type="SMART" id="SM01336">
    <property type="entry name" value="zf-PARP"/>
    <property type="match status" value="2"/>
</dbReference>
<evidence type="ECO:0000256" key="4">
    <source>
        <dbReference type="ARBA" id="ARBA00022454"/>
    </source>
</evidence>
<reference evidence="38" key="1">
    <citation type="submission" date="2023-10" db="EMBL/GenBank/DDBJ databases">
        <title>Genome assemblies of two species of porcelain crab, Petrolisthes cinctipes and Petrolisthes manimaculis (Anomura: Porcellanidae).</title>
        <authorList>
            <person name="Angst P."/>
        </authorList>
    </citation>
    <scope>NUCLEOTIDE SEQUENCE</scope>
    <source>
        <strain evidence="38">PB745_01</strain>
        <tissue evidence="38">Gill</tissue>
    </source>
</reference>
<evidence type="ECO:0000256" key="16">
    <source>
        <dbReference type="ARBA" id="ARBA00022833"/>
    </source>
</evidence>
<feature type="domain" description="PARP catalytic" evidence="35">
    <location>
        <begin position="784"/>
        <end position="1008"/>
    </location>
</feature>
<dbReference type="Pfam" id="PF00533">
    <property type="entry name" value="BRCT"/>
    <property type="match status" value="1"/>
</dbReference>
<dbReference type="PIRSF" id="PIRSF000489">
    <property type="entry name" value="NAD_ADPRT"/>
    <property type="match status" value="1"/>
</dbReference>
<evidence type="ECO:0000256" key="13">
    <source>
        <dbReference type="ARBA" id="ARBA00022737"/>
    </source>
</evidence>
<keyword evidence="22 30" id="KW-0539">Nucleus</keyword>
<dbReference type="GO" id="GO:0005694">
    <property type="term" value="C:chromosome"/>
    <property type="evidence" value="ECO:0007669"/>
    <property type="project" value="UniProtKB-SubCell"/>
</dbReference>
<dbReference type="PROSITE" id="PS51059">
    <property type="entry name" value="PARP_CATALYTIC"/>
    <property type="match status" value="1"/>
</dbReference>
<keyword evidence="39" id="KW-1185">Reference proteome</keyword>
<feature type="domain" description="PARP-type" evidence="33">
    <location>
        <begin position="8"/>
        <end position="90"/>
    </location>
</feature>
<dbReference type="CDD" id="cd17747">
    <property type="entry name" value="BRCT_PARP1"/>
    <property type="match status" value="1"/>
</dbReference>
<keyword evidence="10 30" id="KW-0808">Transferase</keyword>
<keyword evidence="12 30" id="KW-0479">Metal-binding</keyword>
<evidence type="ECO:0000256" key="3">
    <source>
        <dbReference type="ARBA" id="ARBA00004604"/>
    </source>
</evidence>
<dbReference type="GO" id="GO:0051287">
    <property type="term" value="F:NAD binding"/>
    <property type="evidence" value="ECO:0007669"/>
    <property type="project" value="UniProtKB-UniRule"/>
</dbReference>
<feature type="domain" description="BRCT" evidence="34">
    <location>
        <begin position="370"/>
        <end position="448"/>
    </location>
</feature>
<dbReference type="GO" id="GO:0005829">
    <property type="term" value="C:cytosol"/>
    <property type="evidence" value="ECO:0007669"/>
    <property type="project" value="UniProtKB-SubCell"/>
</dbReference>
<evidence type="ECO:0000256" key="5">
    <source>
        <dbReference type="ARBA" id="ARBA00022490"/>
    </source>
</evidence>
<evidence type="ECO:0000256" key="29">
    <source>
        <dbReference type="ARBA" id="ARBA00048575"/>
    </source>
</evidence>
<dbReference type="SUPFAM" id="SSF52113">
    <property type="entry name" value="BRCT domain"/>
    <property type="match status" value="1"/>
</dbReference>
<dbReference type="GO" id="GO:0016779">
    <property type="term" value="F:nucleotidyltransferase activity"/>
    <property type="evidence" value="ECO:0007669"/>
    <property type="project" value="UniProtKB-KW"/>
</dbReference>
<comment type="catalytic activity">
    <reaction evidence="24">
        <text>L-aspartyl-[protein] + NAD(+) = 4-O-(ADP-D-ribosyl)-L-aspartyl-[protein] + nicotinamide</text>
        <dbReference type="Rhea" id="RHEA:54424"/>
        <dbReference type="Rhea" id="RHEA-COMP:9867"/>
        <dbReference type="Rhea" id="RHEA-COMP:13832"/>
        <dbReference type="ChEBI" id="CHEBI:17154"/>
        <dbReference type="ChEBI" id="CHEBI:29961"/>
        <dbReference type="ChEBI" id="CHEBI:57540"/>
        <dbReference type="ChEBI" id="CHEBI:138102"/>
    </reaction>
    <physiologicalReaction direction="left-to-right" evidence="24">
        <dbReference type="Rhea" id="RHEA:54425"/>
    </physiologicalReaction>
</comment>
<keyword evidence="19 30" id="KW-0520">NAD</keyword>
<dbReference type="SUPFAM" id="SSF142921">
    <property type="entry name" value="WGR domain-like"/>
    <property type="match status" value="1"/>
</dbReference>
<evidence type="ECO:0000256" key="8">
    <source>
        <dbReference type="ARBA" id="ARBA00022588"/>
    </source>
</evidence>
<dbReference type="InterPro" id="IPR036616">
    <property type="entry name" value="Poly(ADP-ribose)pol_reg_dom_sf"/>
</dbReference>
<evidence type="ECO:0000256" key="20">
    <source>
        <dbReference type="ARBA" id="ARBA00023125"/>
    </source>
</evidence>
<evidence type="ECO:0000259" key="33">
    <source>
        <dbReference type="PROSITE" id="PS50064"/>
    </source>
</evidence>
<proteinExistence type="inferred from homology"/>
<dbReference type="GO" id="GO:0045087">
    <property type="term" value="P:innate immune response"/>
    <property type="evidence" value="ECO:0007669"/>
    <property type="project" value="UniProtKB-KW"/>
</dbReference>
<keyword evidence="8" id="KW-0399">Innate immunity</keyword>
<dbReference type="Gene3D" id="1.20.142.10">
    <property type="entry name" value="Poly(ADP-ribose) polymerase, regulatory domain"/>
    <property type="match status" value="1"/>
</dbReference>
<dbReference type="PROSITE" id="PS52007">
    <property type="entry name" value="PADR1"/>
    <property type="match status" value="1"/>
</dbReference>
<comment type="catalytic activity">
    <reaction evidence="28">
        <text>L-tyrosyl-[protein] + NAD(+) = O-(ADP-D-ribosyl)-L-tyrosyl-[protein] + nicotinamide + H(+)</text>
        <dbReference type="Rhea" id="RHEA:58236"/>
        <dbReference type="Rhea" id="RHEA-COMP:10136"/>
        <dbReference type="Rhea" id="RHEA-COMP:15092"/>
        <dbReference type="ChEBI" id="CHEBI:15378"/>
        <dbReference type="ChEBI" id="CHEBI:17154"/>
        <dbReference type="ChEBI" id="CHEBI:46858"/>
        <dbReference type="ChEBI" id="CHEBI:57540"/>
        <dbReference type="ChEBI" id="CHEBI:142557"/>
    </reaction>
    <physiologicalReaction direction="left-to-right" evidence="28">
        <dbReference type="Rhea" id="RHEA:58237"/>
    </physiologicalReaction>
</comment>
<dbReference type="SUPFAM" id="SSF47587">
    <property type="entry name" value="Domain of poly(ADP-ribose) polymerase"/>
    <property type="match status" value="1"/>
</dbReference>
<comment type="catalytic activity">
    <reaction evidence="27">
        <text>L-histidyl-[protein] + NAD(+) = N(tele)-(ADP-D-ribosyl)-L-histidyl-[protein] + nicotinamide + H(+)</text>
        <dbReference type="Rhea" id="RHEA:72071"/>
        <dbReference type="Rhea" id="RHEA-COMP:9745"/>
        <dbReference type="Rhea" id="RHEA-COMP:18085"/>
        <dbReference type="ChEBI" id="CHEBI:15378"/>
        <dbReference type="ChEBI" id="CHEBI:17154"/>
        <dbReference type="ChEBI" id="CHEBI:29979"/>
        <dbReference type="ChEBI" id="CHEBI:57540"/>
        <dbReference type="ChEBI" id="CHEBI:191398"/>
    </reaction>
    <physiologicalReaction direction="left-to-right" evidence="27">
        <dbReference type="Rhea" id="RHEA:72072"/>
    </physiologicalReaction>
</comment>
<dbReference type="PROSITE" id="PS50064">
    <property type="entry name" value="ZF_PARP_2"/>
    <property type="match status" value="2"/>
</dbReference>
<dbReference type="PANTHER" id="PTHR10459">
    <property type="entry name" value="DNA LIGASE"/>
    <property type="match status" value="1"/>
</dbReference>
<keyword evidence="4" id="KW-0158">Chromosome</keyword>
<dbReference type="PROSITE" id="PS00347">
    <property type="entry name" value="ZF_PARP_1"/>
    <property type="match status" value="1"/>
</dbReference>
<dbReference type="Pfam" id="PF02877">
    <property type="entry name" value="PARP_reg"/>
    <property type="match status" value="1"/>
</dbReference>
<dbReference type="InterPro" id="IPR038650">
    <property type="entry name" value="PADR1_C_dom_sf"/>
</dbReference>
<dbReference type="CDD" id="cd08001">
    <property type="entry name" value="WGR_PARP1_like"/>
    <property type="match status" value="1"/>
</dbReference>
<comment type="similarity">
    <text evidence="25">Belongs to the ARTD/PARP family.</text>
</comment>
<dbReference type="FunFam" id="3.90.228.10:FF:000002">
    <property type="entry name" value="Poly [ADP-ribose] polymerase"/>
    <property type="match status" value="1"/>
</dbReference>
<dbReference type="GO" id="GO:0070212">
    <property type="term" value="P:protein poly-ADP-ribosylation"/>
    <property type="evidence" value="ECO:0007669"/>
    <property type="project" value="TreeGrafter"/>
</dbReference>
<protein>
    <recommendedName>
        <fullName evidence="30 31">Poly [ADP-ribose] polymerase</fullName>
        <ecNumber evidence="30">2.4.2.30</ecNumber>
    </recommendedName>
</protein>
<dbReference type="SMART" id="SM01335">
    <property type="entry name" value="PADR1"/>
    <property type="match status" value="1"/>
</dbReference>
<dbReference type="InterPro" id="IPR001357">
    <property type="entry name" value="BRCT_dom"/>
</dbReference>
<dbReference type="SUPFAM" id="SSF56399">
    <property type="entry name" value="ADP-ribosylation"/>
    <property type="match status" value="1"/>
</dbReference>
<evidence type="ECO:0000256" key="10">
    <source>
        <dbReference type="ARBA" id="ARBA00022679"/>
    </source>
</evidence>
<dbReference type="PROSITE" id="PS51060">
    <property type="entry name" value="PARP_ALPHA_HD"/>
    <property type="match status" value="1"/>
</dbReference>
<dbReference type="Pfam" id="PF05406">
    <property type="entry name" value="WGR"/>
    <property type="match status" value="1"/>
</dbReference>
<dbReference type="FunFam" id="1.20.142.10:FF:000002">
    <property type="entry name" value="Poly [ADP-ribose] polymerase"/>
    <property type="match status" value="1"/>
</dbReference>
<evidence type="ECO:0000256" key="30">
    <source>
        <dbReference type="PIRNR" id="PIRNR000489"/>
    </source>
</evidence>
<evidence type="ECO:0000259" key="34">
    <source>
        <dbReference type="PROSITE" id="PS50172"/>
    </source>
</evidence>
<dbReference type="PANTHER" id="PTHR10459:SF112">
    <property type="entry name" value="POLY [ADP-RIBOSE] POLYMERASE 1"/>
    <property type="match status" value="1"/>
</dbReference>
<dbReference type="InterPro" id="IPR050800">
    <property type="entry name" value="ARTD/PARP"/>
</dbReference>
<dbReference type="Gene3D" id="3.40.50.10190">
    <property type="entry name" value="BRCT domain"/>
    <property type="match status" value="1"/>
</dbReference>
<dbReference type="GO" id="GO:0006302">
    <property type="term" value="P:double-strand break repair"/>
    <property type="evidence" value="ECO:0007669"/>
    <property type="project" value="TreeGrafter"/>
</dbReference>
<evidence type="ECO:0000256" key="17">
    <source>
        <dbReference type="ARBA" id="ARBA00022859"/>
    </source>
</evidence>
<evidence type="ECO:0000256" key="23">
    <source>
        <dbReference type="ARBA" id="ARBA00024159"/>
    </source>
</evidence>
<comment type="catalytic activity">
    <reaction evidence="26 30">
        <text>NAD(+) + (ADP-D-ribosyl)n-acceptor = nicotinamide + (ADP-D-ribosyl)n+1-acceptor + H(+).</text>
        <dbReference type="EC" id="2.4.2.30"/>
    </reaction>
</comment>
<dbReference type="Pfam" id="PF08063">
    <property type="entry name" value="Zn_ribbon_PADR1"/>
    <property type="match status" value="1"/>
</dbReference>
<evidence type="ECO:0000256" key="11">
    <source>
        <dbReference type="ARBA" id="ARBA00022695"/>
    </source>
</evidence>
<comment type="subcellular location">
    <subcellularLocation>
        <location evidence="1">Chromosome</location>
    </subcellularLocation>
    <subcellularLocation>
        <location evidence="2">Cytoplasm</location>
        <location evidence="2">Cytosol</location>
    </subcellularLocation>
    <subcellularLocation>
        <location evidence="3">Nucleus</location>
        <location evidence="3">Nucleolus</location>
    </subcellularLocation>
</comment>
<dbReference type="SMART" id="SM00292">
    <property type="entry name" value="BRCT"/>
    <property type="match status" value="1"/>
</dbReference>
<feature type="domain" description="WGR" evidence="37">
    <location>
        <begin position="518"/>
        <end position="614"/>
    </location>
</feature>